<dbReference type="Proteomes" id="UP000256964">
    <property type="component" value="Unassembled WGS sequence"/>
</dbReference>
<accession>A0A371CR39</accession>
<feature type="transmembrane region" description="Helical" evidence="1">
    <location>
        <begin position="203"/>
        <end position="229"/>
    </location>
</feature>
<dbReference type="EMBL" id="KZ857477">
    <property type="protein sequence ID" value="RDX42754.1"/>
    <property type="molecule type" value="Genomic_DNA"/>
</dbReference>
<dbReference type="Pfam" id="PF20152">
    <property type="entry name" value="DUF6534"/>
    <property type="match status" value="1"/>
</dbReference>
<evidence type="ECO:0000313" key="3">
    <source>
        <dbReference type="EMBL" id="RDX42754.1"/>
    </source>
</evidence>
<dbReference type="STRING" id="139420.A0A371CR39"/>
<feature type="transmembrane region" description="Helical" evidence="1">
    <location>
        <begin position="60"/>
        <end position="84"/>
    </location>
</feature>
<dbReference type="AlphaFoldDB" id="A0A371CR39"/>
<organism evidence="3 4">
    <name type="scientific">Lentinus brumalis</name>
    <dbReference type="NCBI Taxonomy" id="2498619"/>
    <lineage>
        <taxon>Eukaryota</taxon>
        <taxon>Fungi</taxon>
        <taxon>Dikarya</taxon>
        <taxon>Basidiomycota</taxon>
        <taxon>Agaricomycotina</taxon>
        <taxon>Agaricomycetes</taxon>
        <taxon>Polyporales</taxon>
        <taxon>Polyporaceae</taxon>
        <taxon>Lentinus</taxon>
    </lineage>
</organism>
<keyword evidence="1" id="KW-0472">Membrane</keyword>
<evidence type="ECO:0000313" key="4">
    <source>
        <dbReference type="Proteomes" id="UP000256964"/>
    </source>
</evidence>
<feature type="transmembrane region" description="Helical" evidence="1">
    <location>
        <begin position="126"/>
        <end position="145"/>
    </location>
</feature>
<proteinExistence type="predicted"/>
<evidence type="ECO:0000256" key="1">
    <source>
        <dbReference type="SAM" id="Phobius"/>
    </source>
</evidence>
<keyword evidence="1" id="KW-1133">Transmembrane helix</keyword>
<protein>
    <recommendedName>
        <fullName evidence="2">DUF6534 domain-containing protein</fullName>
    </recommendedName>
</protein>
<name>A0A371CR39_9APHY</name>
<reference evidence="3 4" key="1">
    <citation type="journal article" date="2018" name="Biotechnol. Biofuels">
        <title>Integrative visual omics of the white-rot fungus Polyporus brumalis exposes the biotechnological potential of its oxidative enzymes for delignifying raw plant biomass.</title>
        <authorList>
            <person name="Miyauchi S."/>
            <person name="Rancon A."/>
            <person name="Drula E."/>
            <person name="Hage H."/>
            <person name="Chaduli D."/>
            <person name="Favel A."/>
            <person name="Grisel S."/>
            <person name="Henrissat B."/>
            <person name="Herpoel-Gimbert I."/>
            <person name="Ruiz-Duenas F.J."/>
            <person name="Chevret D."/>
            <person name="Hainaut M."/>
            <person name="Lin J."/>
            <person name="Wang M."/>
            <person name="Pangilinan J."/>
            <person name="Lipzen A."/>
            <person name="Lesage-Meessen L."/>
            <person name="Navarro D."/>
            <person name="Riley R."/>
            <person name="Grigoriev I.V."/>
            <person name="Zhou S."/>
            <person name="Raouche S."/>
            <person name="Rosso M.N."/>
        </authorList>
    </citation>
    <scope>NUCLEOTIDE SEQUENCE [LARGE SCALE GENOMIC DNA]</scope>
    <source>
        <strain evidence="3 4">BRFM 1820</strain>
    </source>
</reference>
<keyword evidence="1" id="KW-0812">Transmembrane</keyword>
<feature type="transmembrane region" description="Helical" evidence="1">
    <location>
        <begin position="161"/>
        <end position="183"/>
    </location>
</feature>
<evidence type="ECO:0000259" key="2">
    <source>
        <dbReference type="Pfam" id="PF20152"/>
    </source>
</evidence>
<gene>
    <name evidence="3" type="ORF">OH76DRAFT_1488381</name>
</gene>
<dbReference type="InterPro" id="IPR045339">
    <property type="entry name" value="DUF6534"/>
</dbReference>
<feature type="domain" description="DUF6534" evidence="2">
    <location>
        <begin position="170"/>
        <end position="235"/>
    </location>
</feature>
<sequence>MSHGTMSQPSNPVYPFIAIPALDDTFGAVLVGTFIALMLYDAGMSSSFYEFDPALTMGNWKVGAVIVLETFHSLINVHICYYYLTASYFKPFNLLYGNWSIDAVVILASQSFFARRVVAVGGRYRWIAGIAIILLLGELGFYTAATVKAFNLPTFKDFRTWFISTGSAMAVTADLLLTGVLILSLRRSRTGFKQTDSTIDVLILYSINTGLITGLCNVLAFLFALILPYDLIYAAVGDRGDQAVRDDATSCSLAARGTLTFGLTQVEIVDIRPSIALSMVQRPAAISSNSERTSPPECCLPQIPMEPPISAENTVWTHEGRDALDCV</sequence>
<feature type="transmembrane region" description="Helical" evidence="1">
    <location>
        <begin position="12"/>
        <end position="40"/>
    </location>
</feature>
<dbReference type="OrthoDB" id="2748692at2759"/>
<keyword evidence="4" id="KW-1185">Reference proteome</keyword>
<dbReference type="PANTHER" id="PTHR40465">
    <property type="entry name" value="CHROMOSOME 1, WHOLE GENOME SHOTGUN SEQUENCE"/>
    <property type="match status" value="1"/>
</dbReference>
<dbReference type="PANTHER" id="PTHR40465:SF1">
    <property type="entry name" value="DUF6534 DOMAIN-CONTAINING PROTEIN"/>
    <property type="match status" value="1"/>
</dbReference>